<accession>A0AAU9K5M2</accession>
<dbReference type="PANTHER" id="PTHR35381">
    <property type="entry name" value="EF-HAND DOMAIN-CONTAINING PROTEIN"/>
    <property type="match status" value="1"/>
</dbReference>
<dbReference type="EMBL" id="CAJZBQ010000047">
    <property type="protein sequence ID" value="CAG9329273.1"/>
    <property type="molecule type" value="Genomic_DNA"/>
</dbReference>
<evidence type="ECO:0000313" key="2">
    <source>
        <dbReference type="EMBL" id="CAG9329273.1"/>
    </source>
</evidence>
<dbReference type="Gene3D" id="3.10.20.870">
    <property type="entry name" value="PFU (PLAA family ubiquitin binding), C-terminal domain"/>
    <property type="match status" value="1"/>
</dbReference>
<dbReference type="SUPFAM" id="SSF47473">
    <property type="entry name" value="EF-hand"/>
    <property type="match status" value="1"/>
</dbReference>
<reference evidence="2" key="1">
    <citation type="submission" date="2021-09" db="EMBL/GenBank/DDBJ databases">
        <authorList>
            <consortium name="AG Swart"/>
            <person name="Singh M."/>
            <person name="Singh A."/>
            <person name="Seah K."/>
            <person name="Emmerich C."/>
        </authorList>
    </citation>
    <scope>NUCLEOTIDE SEQUENCE</scope>
    <source>
        <strain evidence="2">ATCC30299</strain>
    </source>
</reference>
<feature type="region of interest" description="Disordered" evidence="1">
    <location>
        <begin position="297"/>
        <end position="318"/>
    </location>
</feature>
<protein>
    <recommendedName>
        <fullName evidence="4">EF-hand domain-containing protein</fullName>
    </recommendedName>
</protein>
<gene>
    <name evidence="2" type="ORF">BSTOLATCC_MIC48099</name>
</gene>
<feature type="compositionally biased region" description="Polar residues" evidence="1">
    <location>
        <begin position="307"/>
        <end position="318"/>
    </location>
</feature>
<dbReference type="Proteomes" id="UP001162131">
    <property type="component" value="Unassembled WGS sequence"/>
</dbReference>
<proteinExistence type="predicted"/>
<sequence length="578" mass="66739">MDQPTDLSESIDFNIPDESPIASGDENLKNSELFVLTIEIGNEKQVNLVVHSNDDPEIIAKKFAASHNLNKTFELSLANIIKSNKELVENRVTSTSPDSALLAEFLSTPTKPSPQAVNTNKMLINKKHTPKIDKKSDEIAKKLPKQNVYTRLYKKIQKTPILSPSPDTTFKARPSSANHGEWLYVNGLRKKEELKKNAEKIKHKLEEEKVSESTFKPKINKNSTLMVPRNYEKTEDLLINKAKDYQIKLNTLRQDVLKEELKECSFSPRIIETIATKNRIVGKDYLYKEAEIKRSRSKSSSEKSISLNSPRISQKSASNSREEVFGRLYNLRFTIDAKIQHLRHKSDVSVDKATGQELFHPHVKSTSKERGDSSVPIWEHLYSQRDKHLNMIDKANEQTNEFWKATAMAQKSSENSKAIYKQFKEKQYEKLFNILDSDRDGHISSEHINKENLDQKIMHILTPFFTDLDCSNEVLNFHKFIAKLEDFMKQMTIEERAQIFKRETKVELEKTEKKSFISLGSGKIMAKSRTSRSQDFYERLMNTSKLKDDKIKKLKEVKINEEMNKCTFKPVFISKSNK</sequence>
<dbReference type="InterPro" id="IPR011992">
    <property type="entry name" value="EF-hand-dom_pair"/>
</dbReference>
<dbReference type="PANTHER" id="PTHR35381:SF1">
    <property type="entry name" value="EF-HAND DOMAIN-CONTAINING PROTEIN"/>
    <property type="match status" value="1"/>
</dbReference>
<feature type="region of interest" description="Disordered" evidence="1">
    <location>
        <begin position="1"/>
        <end position="25"/>
    </location>
</feature>
<comment type="caution">
    <text evidence="2">The sequence shown here is derived from an EMBL/GenBank/DDBJ whole genome shotgun (WGS) entry which is preliminary data.</text>
</comment>
<name>A0AAU9K5M2_9CILI</name>
<evidence type="ECO:0000256" key="1">
    <source>
        <dbReference type="SAM" id="MobiDB-lite"/>
    </source>
</evidence>
<evidence type="ECO:0008006" key="4">
    <source>
        <dbReference type="Google" id="ProtNLM"/>
    </source>
</evidence>
<dbReference type="InterPro" id="IPR038122">
    <property type="entry name" value="PFU_sf"/>
</dbReference>
<keyword evidence="3" id="KW-1185">Reference proteome</keyword>
<organism evidence="2 3">
    <name type="scientific">Blepharisma stoltei</name>
    <dbReference type="NCBI Taxonomy" id="1481888"/>
    <lineage>
        <taxon>Eukaryota</taxon>
        <taxon>Sar</taxon>
        <taxon>Alveolata</taxon>
        <taxon>Ciliophora</taxon>
        <taxon>Postciliodesmatophora</taxon>
        <taxon>Heterotrichea</taxon>
        <taxon>Heterotrichida</taxon>
        <taxon>Blepharismidae</taxon>
        <taxon>Blepharisma</taxon>
    </lineage>
</organism>
<dbReference type="AlphaFoldDB" id="A0AAU9K5M2"/>
<evidence type="ECO:0000313" key="3">
    <source>
        <dbReference type="Proteomes" id="UP001162131"/>
    </source>
</evidence>